<dbReference type="Gene3D" id="3.20.20.150">
    <property type="entry name" value="Divalent-metal-dependent TIM barrel enzymes"/>
    <property type="match status" value="1"/>
</dbReference>
<sequence length="323" mass="36077">MDRKTFLKNSGLFVAGSLLAPELAIGRGFPSSKRLKSVGLQLFSIPLPLEQDFEGTVAMISGMGFRELELYGPYPFSAQSNKTRWAGITPMLGFSGSGFFGLSQSRFKAVLDANRLRVPAMHTDLDTLENHLEKLAESANYLGAKYVILPAIPEERRQNLDGYKAVADSFNTIGRRARELGIRFAYHNHGYGLSEMEGEIPFELLMERTDPNAVFLEMDLFWTIAGRADPIAYLKKYKNRYRLMHVKDMAQLKHFEGDGGDAAQWIALFPNMTSAGSGVLSLPEILSVARKNGVKHFFVEQDMAKKPEVVLKKSLDYLLALDV</sequence>
<evidence type="ECO:0000313" key="2">
    <source>
        <dbReference type="EMBL" id="MCX2720262.1"/>
    </source>
</evidence>
<proteinExistence type="predicted"/>
<dbReference type="InterPro" id="IPR050312">
    <property type="entry name" value="IolE/XylAMocC-like"/>
</dbReference>
<dbReference type="Pfam" id="PF01261">
    <property type="entry name" value="AP_endonuc_2"/>
    <property type="match status" value="1"/>
</dbReference>
<protein>
    <submittedName>
        <fullName evidence="2">Sugar phosphate isomerase/epimerase</fullName>
    </submittedName>
</protein>
<dbReference type="RefSeq" id="WP_266014118.1">
    <property type="nucleotide sequence ID" value="NZ_JAPFQP010000004.1"/>
</dbReference>
<dbReference type="Proteomes" id="UP001207116">
    <property type="component" value="Unassembled WGS sequence"/>
</dbReference>
<comment type="caution">
    <text evidence="2">The sequence shown here is derived from an EMBL/GenBank/DDBJ whole genome shotgun (WGS) entry which is preliminary data.</text>
</comment>
<gene>
    <name evidence="2" type="ORF">OO016_11670</name>
</gene>
<dbReference type="GO" id="GO:0016853">
    <property type="term" value="F:isomerase activity"/>
    <property type="evidence" value="ECO:0007669"/>
    <property type="project" value="UniProtKB-KW"/>
</dbReference>
<dbReference type="InterPro" id="IPR013022">
    <property type="entry name" value="Xyl_isomerase-like_TIM-brl"/>
</dbReference>
<dbReference type="PANTHER" id="PTHR12110">
    <property type="entry name" value="HYDROXYPYRUVATE ISOMERASE"/>
    <property type="match status" value="1"/>
</dbReference>
<dbReference type="SUPFAM" id="SSF51658">
    <property type="entry name" value="Xylose isomerase-like"/>
    <property type="match status" value="1"/>
</dbReference>
<organism evidence="2 3">
    <name type="scientific">Lentiprolixibacter aurantiacus</name>
    <dbReference type="NCBI Taxonomy" id="2993939"/>
    <lineage>
        <taxon>Bacteria</taxon>
        <taxon>Pseudomonadati</taxon>
        <taxon>Bacteroidota</taxon>
        <taxon>Flavobacteriia</taxon>
        <taxon>Flavobacteriales</taxon>
        <taxon>Flavobacteriaceae</taxon>
        <taxon>Lentiprolixibacter</taxon>
    </lineage>
</organism>
<dbReference type="AlphaFoldDB" id="A0AAE3MNT3"/>
<dbReference type="EMBL" id="JAPFQP010000004">
    <property type="protein sequence ID" value="MCX2720262.1"/>
    <property type="molecule type" value="Genomic_DNA"/>
</dbReference>
<dbReference type="InterPro" id="IPR036237">
    <property type="entry name" value="Xyl_isomerase-like_sf"/>
</dbReference>
<keyword evidence="2" id="KW-0413">Isomerase</keyword>
<keyword evidence="3" id="KW-1185">Reference proteome</keyword>
<dbReference type="PANTHER" id="PTHR12110:SF41">
    <property type="entry name" value="INOSOSE DEHYDRATASE"/>
    <property type="match status" value="1"/>
</dbReference>
<feature type="domain" description="Xylose isomerase-like TIM barrel" evidence="1">
    <location>
        <begin position="106"/>
        <end position="318"/>
    </location>
</feature>
<name>A0AAE3MNT3_9FLAO</name>
<accession>A0AAE3MNT3</accession>
<reference evidence="2" key="1">
    <citation type="submission" date="2022-11" db="EMBL/GenBank/DDBJ databases">
        <title>The characterization of three novel Bacteroidetes species and genomic analysis of their roles in tidal elemental geochemical cycles.</title>
        <authorList>
            <person name="Ma K.-J."/>
        </authorList>
    </citation>
    <scope>NUCLEOTIDE SEQUENCE</scope>
    <source>
        <strain evidence="2">M415</strain>
    </source>
</reference>
<evidence type="ECO:0000259" key="1">
    <source>
        <dbReference type="Pfam" id="PF01261"/>
    </source>
</evidence>
<evidence type="ECO:0000313" key="3">
    <source>
        <dbReference type="Proteomes" id="UP001207116"/>
    </source>
</evidence>